<dbReference type="EMBL" id="NGMO01000002">
    <property type="protein sequence ID" value="OTP10808.1"/>
    <property type="molecule type" value="Genomic_DNA"/>
</dbReference>
<reference evidence="1 2" key="1">
    <citation type="submission" date="2017-05" db="EMBL/GenBank/DDBJ databases">
        <title>The Genome Sequence of Enterococcus sp. 10A9_DIV0425.</title>
        <authorList>
            <consortium name="The Broad Institute Genomics Platform"/>
            <consortium name="The Broad Institute Genomic Center for Infectious Diseases"/>
            <person name="Earl A."/>
            <person name="Manson A."/>
            <person name="Schwartman J."/>
            <person name="Gilmore M."/>
            <person name="Abouelleil A."/>
            <person name="Cao P."/>
            <person name="Chapman S."/>
            <person name="Cusick C."/>
            <person name="Shea T."/>
            <person name="Young S."/>
            <person name="Neafsey D."/>
            <person name="Nusbaum C."/>
            <person name="Birren B."/>
        </authorList>
    </citation>
    <scope>NUCLEOTIDE SEQUENCE [LARGE SCALE GENOMIC DNA]</scope>
    <source>
        <strain evidence="1 2">10A9_DIV0425</strain>
    </source>
</reference>
<organism evidence="1 2">
    <name type="scientific">Candidatus Enterococcus wittei</name>
    <dbReference type="NCBI Taxonomy" id="1987383"/>
    <lineage>
        <taxon>Bacteria</taxon>
        <taxon>Bacillati</taxon>
        <taxon>Bacillota</taxon>
        <taxon>Bacilli</taxon>
        <taxon>Lactobacillales</taxon>
        <taxon>Enterococcaceae</taxon>
        <taxon>Enterococcus</taxon>
    </lineage>
</organism>
<comment type="caution">
    <text evidence="1">The sequence shown here is derived from an EMBL/GenBank/DDBJ whole genome shotgun (WGS) entry which is preliminary data.</text>
</comment>
<gene>
    <name evidence="1" type="ORF">A5844_000942</name>
</gene>
<name>A0A242JZH9_9ENTE</name>
<sequence>MLTISEKVNLNLVTKVKQTNFMEEAHMLQESKEKLFKGFITAVTLASFIVPSISSTVIAEEQKPLSEDEKIALAADSYVLQQSTNSEYLSALDESNNLTVQFAEADLQETNFDEAKMSTEQKEAYNEIVYHYATQEALRTGSIGDIDKLANQMKMVLNAENEYIQTRLFSISVGIVAGAFNILIAAGVSILTGGAGTSIVAAVKKKGLTVVKNWIKNTLLGQLKNKLVALGLSGAAAYLVTSIADSITSLLDPGLWIAKFIDSKDKKKNNGYIDV</sequence>
<dbReference type="AlphaFoldDB" id="A0A242JZH9"/>
<evidence type="ECO:0000313" key="1">
    <source>
        <dbReference type="EMBL" id="OTP10808.1"/>
    </source>
</evidence>
<proteinExistence type="predicted"/>
<keyword evidence="2" id="KW-1185">Reference proteome</keyword>
<protein>
    <submittedName>
        <fullName evidence="1">Uncharacterized protein</fullName>
    </submittedName>
</protein>
<dbReference type="Proteomes" id="UP000194933">
    <property type="component" value="Unassembled WGS sequence"/>
</dbReference>
<accession>A0A242JZH9</accession>
<evidence type="ECO:0000313" key="2">
    <source>
        <dbReference type="Proteomes" id="UP000194933"/>
    </source>
</evidence>